<dbReference type="Gene3D" id="3.30.230.10">
    <property type="match status" value="1"/>
</dbReference>
<dbReference type="KEGG" id="nik:F5I99_04680"/>
<dbReference type="InterPro" id="IPR013750">
    <property type="entry name" value="GHMP_kinase_C_dom"/>
</dbReference>
<dbReference type="PRINTS" id="PR00959">
    <property type="entry name" value="MEVGALKINASE"/>
</dbReference>
<keyword evidence="7" id="KW-0460">Magnesium</keyword>
<organism evidence="12 13">
    <name type="scientific">Nitrincola iocasae</name>
    <dbReference type="NCBI Taxonomy" id="2614693"/>
    <lineage>
        <taxon>Bacteria</taxon>
        <taxon>Pseudomonadati</taxon>
        <taxon>Pseudomonadota</taxon>
        <taxon>Gammaproteobacteria</taxon>
        <taxon>Oceanospirillales</taxon>
        <taxon>Oceanospirillaceae</taxon>
        <taxon>Nitrincola</taxon>
    </lineage>
</organism>
<dbReference type="PANTHER" id="PTHR43290">
    <property type="entry name" value="MEVALONATE KINASE"/>
    <property type="match status" value="1"/>
</dbReference>
<dbReference type="Pfam" id="PF00288">
    <property type="entry name" value="GHMP_kinases_N"/>
    <property type="match status" value="1"/>
</dbReference>
<dbReference type="GO" id="GO:0005737">
    <property type="term" value="C:cytoplasm"/>
    <property type="evidence" value="ECO:0007669"/>
    <property type="project" value="InterPro"/>
</dbReference>
<dbReference type="SUPFAM" id="SSF55060">
    <property type="entry name" value="GHMP Kinase, C-terminal domain"/>
    <property type="match status" value="1"/>
</dbReference>
<evidence type="ECO:0000256" key="9">
    <source>
        <dbReference type="ARBA" id="ARBA00029438"/>
    </source>
</evidence>
<gene>
    <name evidence="12" type="ORF">F5I99_04680</name>
</gene>
<evidence type="ECO:0000256" key="5">
    <source>
        <dbReference type="ARBA" id="ARBA00022777"/>
    </source>
</evidence>
<keyword evidence="13" id="KW-1185">Reference proteome</keyword>
<keyword evidence="5 12" id="KW-0418">Kinase</keyword>
<evidence type="ECO:0000256" key="7">
    <source>
        <dbReference type="ARBA" id="ARBA00022842"/>
    </source>
</evidence>
<keyword evidence="4" id="KW-0547">Nucleotide-binding</keyword>
<feature type="domain" description="GHMP kinase N-terminal" evidence="10">
    <location>
        <begin position="59"/>
        <end position="144"/>
    </location>
</feature>
<evidence type="ECO:0000256" key="8">
    <source>
        <dbReference type="ARBA" id="ARBA00023098"/>
    </source>
</evidence>
<evidence type="ECO:0000256" key="3">
    <source>
        <dbReference type="ARBA" id="ARBA00022679"/>
    </source>
</evidence>
<dbReference type="UniPathway" id="UPA00057">
    <property type="reaction ID" value="UER00098"/>
</dbReference>
<evidence type="ECO:0000313" key="13">
    <source>
        <dbReference type="Proteomes" id="UP000325606"/>
    </source>
</evidence>
<comment type="pathway">
    <text evidence="9">Isoprenoid biosynthesis; isopentenyl diphosphate biosynthesis via mevalonate pathway; isopentenyl diphosphate from (R)-mevalonate: step 1/3.</text>
</comment>
<dbReference type="InterPro" id="IPR006204">
    <property type="entry name" value="GHMP_kinase_N_dom"/>
</dbReference>
<dbReference type="SUPFAM" id="SSF54211">
    <property type="entry name" value="Ribosomal protein S5 domain 2-like"/>
    <property type="match status" value="1"/>
</dbReference>
<accession>A0A5J6LJP5</accession>
<reference evidence="12 13" key="1">
    <citation type="submission" date="2019-09" db="EMBL/GenBank/DDBJ databases">
        <title>Nitrincola iocasae sp. nov., a bacterium isolated from the sediment collected at a cold seep field in South China Sea.</title>
        <authorList>
            <person name="Zhang H."/>
            <person name="Wang H."/>
            <person name="Li C."/>
        </authorList>
    </citation>
    <scope>NUCLEOTIDE SEQUENCE [LARGE SCALE GENOMIC DNA]</scope>
    <source>
        <strain evidence="12 13">KXZD1103</strain>
    </source>
</reference>
<evidence type="ECO:0000256" key="4">
    <source>
        <dbReference type="ARBA" id="ARBA00022741"/>
    </source>
</evidence>
<keyword evidence="1" id="KW-0963">Cytoplasm</keyword>
<dbReference type="EMBL" id="CP044222">
    <property type="protein sequence ID" value="QEW08502.1"/>
    <property type="molecule type" value="Genomic_DNA"/>
</dbReference>
<name>A0A5J6LJP5_9GAMM</name>
<dbReference type="PANTHER" id="PTHR43290:SF2">
    <property type="entry name" value="MEVALONATE KINASE"/>
    <property type="match status" value="1"/>
</dbReference>
<feature type="domain" description="GHMP kinase C-terminal" evidence="11">
    <location>
        <begin position="210"/>
        <end position="277"/>
    </location>
</feature>
<evidence type="ECO:0000259" key="11">
    <source>
        <dbReference type="Pfam" id="PF08544"/>
    </source>
</evidence>
<dbReference type="InterPro" id="IPR036554">
    <property type="entry name" value="GHMP_kinase_C_sf"/>
</dbReference>
<dbReference type="InterPro" id="IPR014721">
    <property type="entry name" value="Ribsml_uS5_D2-typ_fold_subgr"/>
</dbReference>
<evidence type="ECO:0000313" key="12">
    <source>
        <dbReference type="EMBL" id="QEW08502.1"/>
    </source>
</evidence>
<dbReference type="Proteomes" id="UP000325606">
    <property type="component" value="Chromosome"/>
</dbReference>
<keyword evidence="3" id="KW-0808">Transferase</keyword>
<evidence type="ECO:0000259" key="10">
    <source>
        <dbReference type="Pfam" id="PF00288"/>
    </source>
</evidence>
<evidence type="ECO:0000256" key="6">
    <source>
        <dbReference type="ARBA" id="ARBA00022840"/>
    </source>
</evidence>
<protein>
    <submittedName>
        <fullName evidence="12">GHMP kinase</fullName>
    </submittedName>
</protein>
<dbReference type="GO" id="GO:0019287">
    <property type="term" value="P:isopentenyl diphosphate biosynthetic process, mevalonate pathway"/>
    <property type="evidence" value="ECO:0007669"/>
    <property type="project" value="UniProtKB-UniPathway"/>
</dbReference>
<dbReference type="GO" id="GO:0004496">
    <property type="term" value="F:mevalonate kinase activity"/>
    <property type="evidence" value="ECO:0007669"/>
    <property type="project" value="InterPro"/>
</dbReference>
<evidence type="ECO:0000256" key="1">
    <source>
        <dbReference type="ARBA" id="ARBA00022490"/>
    </source>
</evidence>
<dbReference type="InterPro" id="IPR006205">
    <property type="entry name" value="Mev_gal_kin"/>
</dbReference>
<dbReference type="InterPro" id="IPR020568">
    <property type="entry name" value="Ribosomal_Su5_D2-typ_SF"/>
</dbReference>
<keyword evidence="2" id="KW-0444">Lipid biosynthesis</keyword>
<dbReference type="Pfam" id="PF08544">
    <property type="entry name" value="GHMP_kinases_C"/>
    <property type="match status" value="1"/>
</dbReference>
<dbReference type="GO" id="GO:0005524">
    <property type="term" value="F:ATP binding"/>
    <property type="evidence" value="ECO:0007669"/>
    <property type="project" value="UniProtKB-KW"/>
</dbReference>
<evidence type="ECO:0000256" key="2">
    <source>
        <dbReference type="ARBA" id="ARBA00022516"/>
    </source>
</evidence>
<proteinExistence type="predicted"/>
<dbReference type="Gene3D" id="3.30.70.890">
    <property type="entry name" value="GHMP kinase, C-terminal domain"/>
    <property type="match status" value="1"/>
</dbReference>
<dbReference type="AlphaFoldDB" id="A0A5J6LJP5"/>
<sequence length="301" mass="32072">MLMGEHAVLQGEVALVCAVDARIEVTLRPRSDRQVHIHSSLCQYQSDLDRLTPQPALSFVLAAVSAYRTQLPSGFDLIIESGFSSTIGLGSSAAVTAAMVVALEHFASIESTLLEQFRSGLAIIHTVQEGRGSGADLAASLSGGIVCFSPSPLQIEALQCPDGLTLSLFYCGYKMKTPEVLRYVESRWQQEPQLLQQLYRLMGETSLAAVRALKAADLITLGRLMQVYQGLMDALGVNDATLAKMLADLRQDSAVLGSKISGSGLGDCVLTLGKTTPQPLQGFSQISIAPAKLGVMLTPCC</sequence>
<keyword evidence="6" id="KW-0067">ATP-binding</keyword>
<keyword evidence="8" id="KW-0443">Lipid metabolism</keyword>